<evidence type="ECO:0000256" key="1">
    <source>
        <dbReference type="SAM" id="MobiDB-lite"/>
    </source>
</evidence>
<dbReference type="KEGG" id="mrr:Moror_10046"/>
<evidence type="ECO:0000313" key="2">
    <source>
        <dbReference type="EMBL" id="ESK85558.1"/>
    </source>
</evidence>
<feature type="compositionally biased region" description="Polar residues" evidence="1">
    <location>
        <begin position="67"/>
        <end position="90"/>
    </location>
</feature>
<feature type="region of interest" description="Disordered" evidence="1">
    <location>
        <begin position="56"/>
        <end position="90"/>
    </location>
</feature>
<reference evidence="2 3" key="1">
    <citation type="journal article" date="2014" name="BMC Genomics">
        <title>Genome and secretome analysis of the hemibiotrophic fungal pathogen, Moniliophthora roreri, which causes frosty pod rot disease of cacao: mechanisms of the biotrophic and necrotrophic phases.</title>
        <authorList>
            <person name="Meinhardt L.W."/>
            <person name="Costa G.G.L."/>
            <person name="Thomazella D.P.T."/>
            <person name="Teixeira P.J.P.L."/>
            <person name="Carazzolle M.F."/>
            <person name="Schuster S.C."/>
            <person name="Carlson J.E."/>
            <person name="Guiltinan M.J."/>
            <person name="Mieczkowski P."/>
            <person name="Farmer A."/>
            <person name="Ramaraj T."/>
            <person name="Crozier J."/>
            <person name="Davis R.E."/>
            <person name="Shao J."/>
            <person name="Melnick R.L."/>
            <person name="Pereira G.A.G."/>
            <person name="Bailey B.A."/>
        </authorList>
    </citation>
    <scope>NUCLEOTIDE SEQUENCE [LARGE SCALE GENOMIC DNA]</scope>
    <source>
        <strain evidence="2 3">MCA 2997</strain>
    </source>
</reference>
<evidence type="ECO:0008006" key="4">
    <source>
        <dbReference type="Google" id="ProtNLM"/>
    </source>
</evidence>
<dbReference type="HOGENOM" id="CLU_051530_0_1_1"/>
<proteinExistence type="predicted"/>
<dbReference type="OrthoDB" id="3265815at2759"/>
<protein>
    <recommendedName>
        <fullName evidence="4">BTB domain-containing protein</fullName>
    </recommendedName>
</protein>
<dbReference type="Proteomes" id="UP000017559">
    <property type="component" value="Unassembled WGS sequence"/>
</dbReference>
<gene>
    <name evidence="2" type="ORF">Moror_10046</name>
</gene>
<dbReference type="EMBL" id="AWSO01001050">
    <property type="protein sequence ID" value="ESK85558.1"/>
    <property type="molecule type" value="Genomic_DNA"/>
</dbReference>
<name>V2WFD3_MONRO</name>
<dbReference type="AlphaFoldDB" id="V2WFD3"/>
<comment type="caution">
    <text evidence="2">The sequence shown here is derived from an EMBL/GenBank/DDBJ whole genome shotgun (WGS) entry which is preliminary data.</text>
</comment>
<sequence length="415" mass="46668">MDSIFSSSTDDVLDADATKLLETWVETGMNDILEPERHPSGETKVVPYPSASFDVLQASTPVPPSDSSPMSLVSEQSAPGSTPTLPAQQQQDLLSTSISISPVFIANNSDSTTRPPVDMVIMSSDNMVFYVDEYTLFNVSNNRFNGLLPLSTTNKQQRILFLREIISSEMQVFLQSIYNVASVEVPDLGTLTRGIAWLAKYGFEAKNRIQPETCVFDYLLSHAPIQPLDVYACAAMHDIYALAVQVSPYMLRIGPHEVTEEMAVRIGSKYLRKYFSLHSRRTEVLKGLLMKEPDLHNVTRDCDFERQRKSISHWNQGVAQLSFILKADTTTTAIRDTLLQATEDIGCPECLRARDTRLNTVLREWSMASVSTLNDLSLSLPLLFKLTIPFEANHMKLENQVFLPEWRVVHRPTCR</sequence>
<evidence type="ECO:0000313" key="3">
    <source>
        <dbReference type="Proteomes" id="UP000017559"/>
    </source>
</evidence>
<keyword evidence="3" id="KW-1185">Reference proteome</keyword>
<organism evidence="2 3">
    <name type="scientific">Moniliophthora roreri (strain MCA 2997)</name>
    <name type="common">Cocoa frosty pod rot fungus</name>
    <name type="synonym">Crinipellis roreri</name>
    <dbReference type="NCBI Taxonomy" id="1381753"/>
    <lineage>
        <taxon>Eukaryota</taxon>
        <taxon>Fungi</taxon>
        <taxon>Dikarya</taxon>
        <taxon>Basidiomycota</taxon>
        <taxon>Agaricomycotina</taxon>
        <taxon>Agaricomycetes</taxon>
        <taxon>Agaricomycetidae</taxon>
        <taxon>Agaricales</taxon>
        <taxon>Marasmiineae</taxon>
        <taxon>Marasmiaceae</taxon>
        <taxon>Moniliophthora</taxon>
    </lineage>
</organism>
<accession>V2WFD3</accession>
<dbReference type="STRING" id="1381753.V2WFD3"/>